<evidence type="ECO:0008006" key="2">
    <source>
        <dbReference type="Google" id="ProtNLM"/>
    </source>
</evidence>
<feature type="non-terminal residue" evidence="1">
    <location>
        <position position="179"/>
    </location>
</feature>
<accession>T0YF72</accession>
<gene>
    <name evidence="1" type="ORF">B1A_19760</name>
</gene>
<protein>
    <recommendedName>
        <fullName evidence="2">6-bladed beta-propeller</fullName>
    </recommendedName>
</protein>
<dbReference type="InterPro" id="IPR011042">
    <property type="entry name" value="6-blade_b-propeller_TolB-like"/>
</dbReference>
<dbReference type="AlphaFoldDB" id="T0YF72"/>
<reference evidence="1" key="1">
    <citation type="submission" date="2013-08" db="EMBL/GenBank/DDBJ databases">
        <authorList>
            <person name="Mendez C."/>
            <person name="Richter M."/>
            <person name="Ferrer M."/>
            <person name="Sanchez J."/>
        </authorList>
    </citation>
    <scope>NUCLEOTIDE SEQUENCE</scope>
</reference>
<dbReference type="EMBL" id="AUZX01014587">
    <property type="protein sequence ID" value="EQD31778.1"/>
    <property type="molecule type" value="Genomic_DNA"/>
</dbReference>
<comment type="caution">
    <text evidence="1">The sequence shown here is derived from an EMBL/GenBank/DDBJ whole genome shotgun (WGS) entry which is preliminary data.</text>
</comment>
<organism evidence="1">
    <name type="scientific">mine drainage metagenome</name>
    <dbReference type="NCBI Taxonomy" id="410659"/>
    <lineage>
        <taxon>unclassified sequences</taxon>
        <taxon>metagenomes</taxon>
        <taxon>ecological metagenomes</taxon>
    </lineage>
</organism>
<name>T0YF72_9ZZZZ</name>
<dbReference type="Gene3D" id="2.120.10.30">
    <property type="entry name" value="TolB, C-terminal domain"/>
    <property type="match status" value="1"/>
</dbReference>
<evidence type="ECO:0000313" key="1">
    <source>
        <dbReference type="EMBL" id="EQD31778.1"/>
    </source>
</evidence>
<sequence length="179" mass="19291">MAVDGAGRIHVTDEGASQQVKVFSPTGQLIQTLGKRGGRPWAGKYVAANYLDPAGIAADFHGGILTAQASLPKVFSLNNSAAGQVIKQWFGSIGYWGQVTPSPVHPRTVYYQLEPLGVARARVIGRNKIAAPQAYWLLPKAGFHSVGTFGFNYWSQDDVVLADNHRQYFVGDAEPHGIA</sequence>
<reference evidence="1" key="2">
    <citation type="journal article" date="2014" name="ISME J.">
        <title>Microbial stratification in low pH oxic and suboxic macroscopic growths along an acid mine drainage.</title>
        <authorList>
            <person name="Mendez-Garcia C."/>
            <person name="Mesa V."/>
            <person name="Sprenger R.R."/>
            <person name="Richter M."/>
            <person name="Diez M.S."/>
            <person name="Solano J."/>
            <person name="Bargiela R."/>
            <person name="Golyshina O.V."/>
            <person name="Manteca A."/>
            <person name="Ramos J.L."/>
            <person name="Gallego J.R."/>
            <person name="Llorente I."/>
            <person name="Martins Dos Santos V.A."/>
            <person name="Jensen O.N."/>
            <person name="Pelaez A.I."/>
            <person name="Sanchez J."/>
            <person name="Ferrer M."/>
        </authorList>
    </citation>
    <scope>NUCLEOTIDE SEQUENCE</scope>
</reference>
<proteinExistence type="predicted"/>